<evidence type="ECO:0000313" key="4">
    <source>
        <dbReference type="Proteomes" id="UP000078237"/>
    </source>
</evidence>
<dbReference type="EMBL" id="LCTW02000445">
    <property type="protein sequence ID" value="KXX73619.1"/>
    <property type="molecule type" value="Genomic_DNA"/>
</dbReference>
<protein>
    <submittedName>
        <fullName evidence="3">Uncharacterized protein</fullName>
    </submittedName>
</protein>
<keyword evidence="2" id="KW-0472">Membrane</keyword>
<feature type="transmembrane region" description="Helical" evidence="2">
    <location>
        <begin position="317"/>
        <end position="335"/>
    </location>
</feature>
<sequence length="465" mass="52668">MLEVFYPNCTFPDDEAGIVATPDMRGTLDIVWSCLAVVILCTWVVLHENVPAEGDTNHPDWKKRRLLDLYLVAQKACAFGWALFAPELFTGKAMMGLYFAYHVRDIMKKTIGEKEIDWTLHHAFLANMGGYSIEFDGSTIDNPRPTEQDREERVLENFGEQSPTDSCATPFFPSPAPTTLTPGQLEAQKQSDLKTRQTKTPLTDDAINTELRKKLFYLHKNYDGNKWFIVQLPPVVQGRWRENPKNISLIRSALEAAAPSHLGSHTPQSYFRNLMVLRGNIWVVDGIQLEYARRVGIITAIPPVTDDEIMDRSKGDWVTKALAILQVTWLWVQLIVRTTQQLTATQLEIMTAAFATCSVITYALYLQKPKDVKSRIRITAARYPTVKEMQDLGRKGPSSVWFQRIHLQLGNDNIHYKEGKDSAPVMIVICGFIGMVFGSVHFACWHSHFPTWGSSWGGELRVGFC</sequence>
<keyword evidence="2" id="KW-0812">Transmembrane</keyword>
<evidence type="ECO:0000256" key="2">
    <source>
        <dbReference type="SAM" id="Phobius"/>
    </source>
</evidence>
<dbReference type="PANTHER" id="PTHR35043">
    <property type="entry name" value="TRANSCRIPTION FACTOR DOMAIN-CONTAINING PROTEIN"/>
    <property type="match status" value="1"/>
</dbReference>
<feature type="transmembrane region" description="Helical" evidence="2">
    <location>
        <begin position="30"/>
        <end position="46"/>
    </location>
</feature>
<reference evidence="3 4" key="1">
    <citation type="journal article" date="2016" name="Genome Announc.">
        <title>Genome Sequence of Madurella mycetomatis mm55, Isolated from a Human Mycetoma Case in Sudan.</title>
        <authorList>
            <person name="Smit S."/>
            <person name="Derks M.F."/>
            <person name="Bervoets S."/>
            <person name="Fahal A."/>
            <person name="van Leeuwen W."/>
            <person name="van Belkum A."/>
            <person name="van de Sande W.W."/>
        </authorList>
    </citation>
    <scope>NUCLEOTIDE SEQUENCE [LARGE SCALE GENOMIC DNA]</scope>
    <source>
        <strain evidence="4">mm55</strain>
    </source>
</reference>
<dbReference type="OrthoDB" id="4588819at2759"/>
<gene>
    <name evidence="3" type="ORF">MMYC01_210144</name>
</gene>
<dbReference type="Proteomes" id="UP000078237">
    <property type="component" value="Unassembled WGS sequence"/>
</dbReference>
<dbReference type="PANTHER" id="PTHR35043:SF8">
    <property type="entry name" value="DUF4220 DOMAIN-CONTAINING PROTEIN"/>
    <property type="match status" value="1"/>
</dbReference>
<feature type="transmembrane region" description="Helical" evidence="2">
    <location>
        <begin position="425"/>
        <end position="448"/>
    </location>
</feature>
<keyword evidence="4" id="KW-1185">Reference proteome</keyword>
<organism evidence="3 4">
    <name type="scientific">Madurella mycetomatis</name>
    <dbReference type="NCBI Taxonomy" id="100816"/>
    <lineage>
        <taxon>Eukaryota</taxon>
        <taxon>Fungi</taxon>
        <taxon>Dikarya</taxon>
        <taxon>Ascomycota</taxon>
        <taxon>Pezizomycotina</taxon>
        <taxon>Sordariomycetes</taxon>
        <taxon>Sordariomycetidae</taxon>
        <taxon>Sordariales</taxon>
        <taxon>Sordariales incertae sedis</taxon>
        <taxon>Madurella</taxon>
    </lineage>
</organism>
<keyword evidence="2" id="KW-1133">Transmembrane helix</keyword>
<name>A0A175VQX9_9PEZI</name>
<feature type="transmembrane region" description="Helical" evidence="2">
    <location>
        <begin position="347"/>
        <end position="366"/>
    </location>
</feature>
<evidence type="ECO:0000313" key="3">
    <source>
        <dbReference type="EMBL" id="KXX73619.1"/>
    </source>
</evidence>
<dbReference type="STRING" id="100816.A0A175VQX9"/>
<evidence type="ECO:0000256" key="1">
    <source>
        <dbReference type="SAM" id="MobiDB-lite"/>
    </source>
</evidence>
<accession>A0A175VQX9</accession>
<proteinExistence type="predicted"/>
<comment type="caution">
    <text evidence="3">The sequence shown here is derived from an EMBL/GenBank/DDBJ whole genome shotgun (WGS) entry which is preliminary data.</text>
</comment>
<dbReference type="VEuPathDB" id="FungiDB:MMYC01_210144"/>
<dbReference type="AlphaFoldDB" id="A0A175VQX9"/>
<feature type="region of interest" description="Disordered" evidence="1">
    <location>
        <begin position="156"/>
        <end position="199"/>
    </location>
</feature>